<comment type="caution">
    <text evidence="1">The sequence shown here is derived from an EMBL/GenBank/DDBJ whole genome shotgun (WGS) entry which is preliminary data.</text>
</comment>
<gene>
    <name evidence="1" type="primary">cya</name>
    <name evidence="1" type="ORF">SNEC2469_LOCUS1300</name>
</gene>
<evidence type="ECO:0000313" key="2">
    <source>
        <dbReference type="Proteomes" id="UP000601435"/>
    </source>
</evidence>
<dbReference type="Proteomes" id="UP000601435">
    <property type="component" value="Unassembled WGS sequence"/>
</dbReference>
<dbReference type="EMBL" id="CAJNJA010005631">
    <property type="protein sequence ID" value="CAE7194669.1"/>
    <property type="molecule type" value="Genomic_DNA"/>
</dbReference>
<sequence>TEAQEPMETVILEKTIIKLGSLLALGFGEAGANIVSSNMDGANSGVNAMVEGSMVNCIAGSPVGVVRILNFSTATEVLQGKVMTFVNQIAEIVHGVVDECWGAVNKNDGGRFNPEFQCDNFLVIWRLGDLSANEAQGHPKTRALRTSLFLLTPAKHPTPSAEANHAATADEVSDKVIVRELCVKMSDPLEIATSRSALAKAMDPALHSMLVLFGLASHADRKPVPERMPAGHDGPSLQIRRPSVALVVLTALTFPLAAGGTPEEGGLIDRVELVWPMVLMHLPLPVDKGETQEDVDALLRELADIGEKGFLTYLEKVLPHELEVDEEFAEEFRGADESRWNDGFFRWQKRVYSRLSKIRVEEILWDGKPVPALPGVSYRWDELHKFQGMKRVMKKIFGQVAAYKHASDATLESSDSRKGRFIPWVEVYRPRDFHHPHTHTGSPIVGTLVLRCGKQKQRLVFEDPRGINPPFGRKYHVDVREGDLLLFPSWASHFVDPNRGNETHVFLSFAIQGHGGPQEFDWEDDGTGAVVKKMDKRIRAKAKKGTAAPPRKERSELLDCDMELLLTLQRQVVEPAVSEIAEIHFNFTSGRQQEVIERMSVFQDFEKWQGQSHGVKQVGNRKTRKSAISVLEPVPQSLEAFLYRVPSMGLLASSEGLDPEAAGLEAWVVESRRSGGRMQASTFTSVETLVERFMNMALDFVRSLAEDMGLMFRAPNYVPRELTPAGASDTDEHLAENSLWTVDVFRDSVDGLALKPEFLNMLLQMPAPLAHAPLHPDFKVCESLPEVTSAIARVFFLLMCGRQVYARRQRSHLEHPLSFWMKSEAMQGRMLV</sequence>
<keyword evidence="2" id="KW-1185">Reference proteome</keyword>
<proteinExistence type="predicted"/>
<dbReference type="OrthoDB" id="423738at2759"/>
<evidence type="ECO:0000313" key="1">
    <source>
        <dbReference type="EMBL" id="CAE7194669.1"/>
    </source>
</evidence>
<organism evidence="1 2">
    <name type="scientific">Symbiodinium necroappetens</name>
    <dbReference type="NCBI Taxonomy" id="1628268"/>
    <lineage>
        <taxon>Eukaryota</taxon>
        <taxon>Sar</taxon>
        <taxon>Alveolata</taxon>
        <taxon>Dinophyceae</taxon>
        <taxon>Suessiales</taxon>
        <taxon>Symbiodiniaceae</taxon>
        <taxon>Symbiodinium</taxon>
    </lineage>
</organism>
<dbReference type="Pfam" id="PF13759">
    <property type="entry name" value="2OG-FeII_Oxy_5"/>
    <property type="match status" value="1"/>
</dbReference>
<dbReference type="InterPro" id="IPR012668">
    <property type="entry name" value="CHP02466"/>
</dbReference>
<feature type="non-terminal residue" evidence="1">
    <location>
        <position position="1"/>
    </location>
</feature>
<dbReference type="Gene3D" id="2.60.120.620">
    <property type="entry name" value="q2cbj1_9rhob like domain"/>
    <property type="match status" value="1"/>
</dbReference>
<name>A0A812J8Y3_9DINO</name>
<dbReference type="PANTHER" id="PTHR43336">
    <property type="entry name" value="OXYGEN SENSOR HISTIDINE KINASE RESPONSE REGULATOR DEVS/DOSS"/>
    <property type="match status" value="1"/>
</dbReference>
<dbReference type="AlphaFoldDB" id="A0A812J8Y3"/>
<protein>
    <submittedName>
        <fullName evidence="1">Cya protein</fullName>
    </submittedName>
</protein>
<accession>A0A812J8Y3</accession>
<dbReference type="PANTHER" id="PTHR43336:SF3">
    <property type="entry name" value="GUANYLATE CYCLASE DOMAIN-CONTAINING PROTEIN"/>
    <property type="match status" value="1"/>
</dbReference>
<reference evidence="1" key="1">
    <citation type="submission" date="2021-02" db="EMBL/GenBank/DDBJ databases">
        <authorList>
            <person name="Dougan E. K."/>
            <person name="Rhodes N."/>
            <person name="Thang M."/>
            <person name="Chan C."/>
        </authorList>
    </citation>
    <scope>NUCLEOTIDE SEQUENCE</scope>
</reference>